<reference evidence="2" key="1">
    <citation type="journal article" date="2022" name="Viruses">
        <title>Characterisation of the RNA Virome of Nine Ochlerotatus Species in Finland.</title>
        <authorList>
            <person name="Truong Nguyen P.T."/>
            <person name="Culverwell C.L."/>
            <person name="Suvanto M.T."/>
            <person name="Korhonen E.M."/>
            <person name="Uusitalo R."/>
            <person name="Vapalahti O."/>
            <person name="Smura T."/>
            <person name="Huhtamo E."/>
        </authorList>
    </citation>
    <scope>NUCLEOTIDE SEQUENCE</scope>
    <source>
        <strain evidence="2">FIN/L-2018/84</strain>
    </source>
</reference>
<name>A0AAE9T978_9RHAB</name>
<proteinExistence type="predicted"/>
<organism evidence="2 3">
    <name type="scientific">Inari rhabdovirus</name>
    <dbReference type="NCBI Taxonomy" id="2980584"/>
    <lineage>
        <taxon>Viruses</taxon>
        <taxon>Riboviria</taxon>
        <taxon>Orthornavirae</taxon>
        <taxon>Negarnaviricota</taxon>
        <taxon>Haploviricotina</taxon>
        <taxon>Monjiviricetes</taxon>
        <taxon>Mononegavirales</taxon>
        <taxon>Rhabdoviridae</taxon>
        <taxon>Alpharhabdovirinae</taxon>
        <taxon>Merhavirus</taxon>
        <taxon>Merhavirus inari</taxon>
    </lineage>
</organism>
<feature type="compositionally biased region" description="Basic and acidic residues" evidence="1">
    <location>
        <begin position="126"/>
        <end position="144"/>
    </location>
</feature>
<protein>
    <submittedName>
        <fullName evidence="2">Phosphoprotein</fullName>
    </submittedName>
</protein>
<feature type="compositionally biased region" description="Polar residues" evidence="1">
    <location>
        <begin position="160"/>
        <end position="177"/>
    </location>
</feature>
<keyword evidence="3" id="KW-1185">Reference proteome</keyword>
<feature type="region of interest" description="Disordered" evidence="1">
    <location>
        <begin position="73"/>
        <end position="211"/>
    </location>
</feature>
<dbReference type="Proteomes" id="UP001256378">
    <property type="component" value="Segment"/>
</dbReference>
<evidence type="ECO:0000256" key="1">
    <source>
        <dbReference type="SAM" id="MobiDB-lite"/>
    </source>
</evidence>
<accession>A0AAE9T978</accession>
<dbReference type="EMBL" id="ON955143">
    <property type="protein sequence ID" value="UYL94387.1"/>
    <property type="molecule type" value="Viral_cRNA"/>
</dbReference>
<sequence>MENTSEWKMPEDPIEDIALVTDDENSILQADTLRIHRAINTESEITTFGPLAPVKAGGVPSAGRSGALKALGDAIKPLDKPAPIVPKKPPVQNRGQVQNPKPTPPGTKKTNNKNKNLKQDQPTSLEAKKEKEPVLPPADRKQRAEPSPTVNEEKAESVVEPTSTLQEEPIPTTSGTSPVAKPDPIPQGIPTPTKSGTSDPPTKDMDDDISPGQKLEQSLRQLLTGYLTYFRSKTDAQHEQMVDSALNLYHSHPGMEAWIKNDIGEYNIKLFHPDQLKHPDNSPACLLLNSVMMLSQVDKHEDHILRTGLLDTPDTSQDAALAQTMSESQRLILGKTFDKPAPQPMATMSSCPPPPSAPAQLPTPKAPARLLPSKNKGFKVTWTVKIKDGRHTGATSIMAAGMPVGPVTGLLRSSLVRAARIPIPVQNVFVWETFKVTSSTPNQ</sequence>
<feature type="compositionally biased region" description="Polar residues" evidence="1">
    <location>
        <begin position="190"/>
        <end position="200"/>
    </location>
</feature>
<evidence type="ECO:0000313" key="2">
    <source>
        <dbReference type="EMBL" id="UYL94387.1"/>
    </source>
</evidence>
<feature type="region of interest" description="Disordered" evidence="1">
    <location>
        <begin position="344"/>
        <end position="370"/>
    </location>
</feature>
<evidence type="ECO:0000313" key="3">
    <source>
        <dbReference type="Proteomes" id="UP001256378"/>
    </source>
</evidence>